<evidence type="ECO:0000256" key="7">
    <source>
        <dbReference type="ARBA" id="ARBA00022777"/>
    </source>
</evidence>
<dbReference type="SUPFAM" id="SSF47384">
    <property type="entry name" value="Homodimeric domain of signal transducing histidine kinase"/>
    <property type="match status" value="1"/>
</dbReference>
<dbReference type="RefSeq" id="WP_084234361.1">
    <property type="nucleotide sequence ID" value="NZ_FWXW01000003.1"/>
</dbReference>
<evidence type="ECO:0000256" key="2">
    <source>
        <dbReference type="ARBA" id="ARBA00004370"/>
    </source>
</evidence>
<keyword evidence="10 11" id="KW-0472">Membrane</keyword>
<evidence type="ECO:0000256" key="3">
    <source>
        <dbReference type="ARBA" id="ARBA00012438"/>
    </source>
</evidence>
<dbReference type="CDD" id="cd00082">
    <property type="entry name" value="HisKA"/>
    <property type="match status" value="1"/>
</dbReference>
<dbReference type="OrthoDB" id="9813151at2"/>
<keyword evidence="8 11" id="KW-1133">Transmembrane helix</keyword>
<dbReference type="FunFam" id="1.10.287.130:FF:000001">
    <property type="entry name" value="Two-component sensor histidine kinase"/>
    <property type="match status" value="1"/>
</dbReference>
<comment type="catalytic activity">
    <reaction evidence="1">
        <text>ATP + protein L-histidine = ADP + protein N-phospho-L-histidine.</text>
        <dbReference type="EC" id="2.7.13.3"/>
    </reaction>
</comment>
<sequence>MNSLYKRQFALTAGMVLLTLLLLGAAFLAISYNYTIREKQKSMIKNAETMALLSANYFTSGDPVQAYNLQVLITFASTISDSDFLVCTTGGSILFGSSGNRQPQTFSGDVPSWIISEVMSKGQYSAMSTLGEVFSKNRSVVGVPVQSASTGQTLGVVFNAADTSALTGMWRAFVSIFLFTALVVLALAFASSSVASHRLTRPLKVMAEATGRFARGQFDIRVPTDGRVDEIGELAVAFNAMAESLEQVEQRRREFIANISHELKTPMTTIAGYTDGILDGTIPPDKEREYLQIISDETRRLSRLVRRMLDVSQLQSGEPLQMKERFDLSEVLRRVLVSMEHKINGRHLDVDTQLPEEPVNVLGDRDMITQVVYNLLDNAVKFAAGGTTLGLTLQKKGGKAYVSVSNRGEVIPPGELPLLFERFHKTDHSRSVDRDGVGLGLYIVKTILNRHHEDITVTSKDGLTEFTFSLTMAK</sequence>
<dbReference type="InterPro" id="IPR036890">
    <property type="entry name" value="HATPase_C_sf"/>
</dbReference>
<dbReference type="GO" id="GO:0005886">
    <property type="term" value="C:plasma membrane"/>
    <property type="evidence" value="ECO:0007669"/>
    <property type="project" value="TreeGrafter"/>
</dbReference>
<dbReference type="Gene3D" id="1.10.287.130">
    <property type="match status" value="1"/>
</dbReference>
<dbReference type="AlphaFoldDB" id="A0A1W2AAZ8"/>
<dbReference type="InterPro" id="IPR003660">
    <property type="entry name" value="HAMP_dom"/>
</dbReference>
<dbReference type="InterPro" id="IPR036097">
    <property type="entry name" value="HisK_dim/P_sf"/>
</dbReference>
<evidence type="ECO:0000256" key="9">
    <source>
        <dbReference type="ARBA" id="ARBA00023012"/>
    </source>
</evidence>
<protein>
    <recommendedName>
        <fullName evidence="3">histidine kinase</fullName>
        <ecNumber evidence="3">2.7.13.3</ecNumber>
    </recommendedName>
</protein>
<evidence type="ECO:0000256" key="10">
    <source>
        <dbReference type="ARBA" id="ARBA00023136"/>
    </source>
</evidence>
<dbReference type="PROSITE" id="PS50885">
    <property type="entry name" value="HAMP"/>
    <property type="match status" value="1"/>
</dbReference>
<dbReference type="SUPFAM" id="SSF55874">
    <property type="entry name" value="ATPase domain of HSP90 chaperone/DNA topoisomerase II/histidine kinase"/>
    <property type="match status" value="1"/>
</dbReference>
<dbReference type="PANTHER" id="PTHR45436">
    <property type="entry name" value="SENSOR HISTIDINE KINASE YKOH"/>
    <property type="match status" value="1"/>
</dbReference>
<accession>A0A1W2AAZ8</accession>
<keyword evidence="6 11" id="KW-0812">Transmembrane</keyword>
<dbReference type="PANTHER" id="PTHR45436:SF5">
    <property type="entry name" value="SENSOR HISTIDINE KINASE TRCS"/>
    <property type="match status" value="1"/>
</dbReference>
<dbReference type="SUPFAM" id="SSF158472">
    <property type="entry name" value="HAMP domain-like"/>
    <property type="match status" value="1"/>
</dbReference>
<dbReference type="Pfam" id="PF00672">
    <property type="entry name" value="HAMP"/>
    <property type="match status" value="1"/>
</dbReference>
<evidence type="ECO:0000313" key="14">
    <source>
        <dbReference type="EMBL" id="SMC57824.1"/>
    </source>
</evidence>
<evidence type="ECO:0000256" key="4">
    <source>
        <dbReference type="ARBA" id="ARBA00022553"/>
    </source>
</evidence>
<keyword evidence="5" id="KW-0808">Transferase</keyword>
<feature type="domain" description="HAMP" evidence="13">
    <location>
        <begin position="197"/>
        <end position="250"/>
    </location>
</feature>
<evidence type="ECO:0000256" key="5">
    <source>
        <dbReference type="ARBA" id="ARBA00022679"/>
    </source>
</evidence>
<evidence type="ECO:0000256" key="1">
    <source>
        <dbReference type="ARBA" id="ARBA00000085"/>
    </source>
</evidence>
<dbReference type="Pfam" id="PF02518">
    <property type="entry name" value="HATPase_c"/>
    <property type="match status" value="1"/>
</dbReference>
<keyword evidence="15" id="KW-1185">Reference proteome</keyword>
<dbReference type="InterPro" id="IPR003594">
    <property type="entry name" value="HATPase_dom"/>
</dbReference>
<evidence type="ECO:0000313" key="15">
    <source>
        <dbReference type="Proteomes" id="UP000192790"/>
    </source>
</evidence>
<dbReference type="Gene3D" id="6.10.340.10">
    <property type="match status" value="1"/>
</dbReference>
<proteinExistence type="predicted"/>
<keyword evidence="4" id="KW-0597">Phosphoprotein</keyword>
<dbReference type="Proteomes" id="UP000192790">
    <property type="component" value="Unassembled WGS sequence"/>
</dbReference>
<evidence type="ECO:0000256" key="11">
    <source>
        <dbReference type="SAM" id="Phobius"/>
    </source>
</evidence>
<dbReference type="EC" id="2.7.13.3" evidence="3"/>
<dbReference type="GO" id="GO:0000155">
    <property type="term" value="F:phosphorelay sensor kinase activity"/>
    <property type="evidence" value="ECO:0007669"/>
    <property type="project" value="InterPro"/>
</dbReference>
<keyword evidence="9" id="KW-0902">Two-component regulatory system</keyword>
<gene>
    <name evidence="14" type="ORF">SAMN02745168_1689</name>
</gene>
<evidence type="ECO:0000256" key="6">
    <source>
        <dbReference type="ARBA" id="ARBA00022692"/>
    </source>
</evidence>
<dbReference type="Pfam" id="PF00512">
    <property type="entry name" value="HisKA"/>
    <property type="match status" value="1"/>
</dbReference>
<evidence type="ECO:0000259" key="12">
    <source>
        <dbReference type="PROSITE" id="PS50109"/>
    </source>
</evidence>
<dbReference type="FunFam" id="3.30.565.10:FF:000006">
    <property type="entry name" value="Sensor histidine kinase WalK"/>
    <property type="match status" value="1"/>
</dbReference>
<dbReference type="SMART" id="SM00304">
    <property type="entry name" value="HAMP"/>
    <property type="match status" value="1"/>
</dbReference>
<dbReference type="InterPro" id="IPR003661">
    <property type="entry name" value="HisK_dim/P_dom"/>
</dbReference>
<feature type="domain" description="Histidine kinase" evidence="12">
    <location>
        <begin position="258"/>
        <end position="474"/>
    </location>
</feature>
<evidence type="ECO:0000256" key="8">
    <source>
        <dbReference type="ARBA" id="ARBA00022989"/>
    </source>
</evidence>
<dbReference type="Gene3D" id="3.30.565.10">
    <property type="entry name" value="Histidine kinase-like ATPase, C-terminal domain"/>
    <property type="match status" value="1"/>
</dbReference>
<dbReference type="InterPro" id="IPR005467">
    <property type="entry name" value="His_kinase_dom"/>
</dbReference>
<keyword evidence="7 14" id="KW-0418">Kinase</keyword>
<comment type="subcellular location">
    <subcellularLocation>
        <location evidence="2">Membrane</location>
    </subcellularLocation>
</comment>
<dbReference type="STRING" id="1122930.SAMN02745168_1689"/>
<organism evidence="14 15">
    <name type="scientific">Papillibacter cinnamivorans DSM 12816</name>
    <dbReference type="NCBI Taxonomy" id="1122930"/>
    <lineage>
        <taxon>Bacteria</taxon>
        <taxon>Bacillati</taxon>
        <taxon>Bacillota</taxon>
        <taxon>Clostridia</taxon>
        <taxon>Eubacteriales</taxon>
        <taxon>Oscillospiraceae</taxon>
        <taxon>Papillibacter</taxon>
    </lineage>
</organism>
<dbReference type="EMBL" id="FWXW01000003">
    <property type="protein sequence ID" value="SMC57824.1"/>
    <property type="molecule type" value="Genomic_DNA"/>
</dbReference>
<dbReference type="PROSITE" id="PS50109">
    <property type="entry name" value="HIS_KIN"/>
    <property type="match status" value="1"/>
</dbReference>
<dbReference type="CDD" id="cd06225">
    <property type="entry name" value="HAMP"/>
    <property type="match status" value="1"/>
</dbReference>
<name>A0A1W2AAZ8_9FIRM</name>
<reference evidence="14 15" key="1">
    <citation type="submission" date="2017-04" db="EMBL/GenBank/DDBJ databases">
        <authorList>
            <person name="Afonso C.L."/>
            <person name="Miller P.J."/>
            <person name="Scott M.A."/>
            <person name="Spackman E."/>
            <person name="Goraichik I."/>
            <person name="Dimitrov K.M."/>
            <person name="Suarez D.L."/>
            <person name="Swayne D.E."/>
        </authorList>
    </citation>
    <scope>NUCLEOTIDE SEQUENCE [LARGE SCALE GENOMIC DNA]</scope>
    <source>
        <strain evidence="14 15">DSM 12816</strain>
    </source>
</reference>
<dbReference type="SMART" id="SM00388">
    <property type="entry name" value="HisKA"/>
    <property type="match status" value="1"/>
</dbReference>
<evidence type="ECO:0000259" key="13">
    <source>
        <dbReference type="PROSITE" id="PS50885"/>
    </source>
</evidence>
<dbReference type="SMART" id="SM00387">
    <property type="entry name" value="HATPase_c"/>
    <property type="match status" value="1"/>
</dbReference>
<feature type="transmembrane region" description="Helical" evidence="11">
    <location>
        <begin position="169"/>
        <end position="190"/>
    </location>
</feature>
<dbReference type="InterPro" id="IPR050428">
    <property type="entry name" value="TCS_sensor_his_kinase"/>
</dbReference>